<feature type="transmembrane region" description="Helical" evidence="2">
    <location>
        <begin position="399"/>
        <end position="422"/>
    </location>
</feature>
<gene>
    <name evidence="3" type="ORF">CPB84DRAFT_464036</name>
</gene>
<feature type="region of interest" description="Disordered" evidence="1">
    <location>
        <begin position="471"/>
        <end position="498"/>
    </location>
</feature>
<evidence type="ECO:0000313" key="4">
    <source>
        <dbReference type="Proteomes" id="UP000724874"/>
    </source>
</evidence>
<accession>A0A9P5TT50</accession>
<comment type="caution">
    <text evidence="3">The sequence shown here is derived from an EMBL/GenBank/DDBJ whole genome shotgun (WGS) entry which is preliminary data.</text>
</comment>
<feature type="transmembrane region" description="Helical" evidence="2">
    <location>
        <begin position="428"/>
        <end position="447"/>
    </location>
</feature>
<feature type="transmembrane region" description="Helical" evidence="2">
    <location>
        <begin position="121"/>
        <end position="146"/>
    </location>
</feature>
<feature type="transmembrane region" description="Helical" evidence="2">
    <location>
        <begin position="152"/>
        <end position="175"/>
    </location>
</feature>
<organism evidence="3 4">
    <name type="scientific">Gymnopilus junonius</name>
    <name type="common">Spectacular rustgill mushroom</name>
    <name type="synonym">Gymnopilus spectabilis subsp. junonius</name>
    <dbReference type="NCBI Taxonomy" id="109634"/>
    <lineage>
        <taxon>Eukaryota</taxon>
        <taxon>Fungi</taxon>
        <taxon>Dikarya</taxon>
        <taxon>Basidiomycota</taxon>
        <taxon>Agaricomycotina</taxon>
        <taxon>Agaricomycetes</taxon>
        <taxon>Agaricomycetidae</taxon>
        <taxon>Agaricales</taxon>
        <taxon>Agaricineae</taxon>
        <taxon>Hymenogastraceae</taxon>
        <taxon>Gymnopilus</taxon>
    </lineage>
</organism>
<dbReference type="AlphaFoldDB" id="A0A9P5TT50"/>
<protein>
    <submittedName>
        <fullName evidence="3">Uncharacterized protein</fullName>
    </submittedName>
</protein>
<keyword evidence="4" id="KW-1185">Reference proteome</keyword>
<reference evidence="3" key="1">
    <citation type="submission" date="2020-11" db="EMBL/GenBank/DDBJ databases">
        <authorList>
            <consortium name="DOE Joint Genome Institute"/>
            <person name="Ahrendt S."/>
            <person name="Riley R."/>
            <person name="Andreopoulos W."/>
            <person name="LaButti K."/>
            <person name="Pangilinan J."/>
            <person name="Ruiz-duenas F.J."/>
            <person name="Barrasa J.M."/>
            <person name="Sanchez-Garcia M."/>
            <person name="Camarero S."/>
            <person name="Miyauchi S."/>
            <person name="Serrano A."/>
            <person name="Linde D."/>
            <person name="Babiker R."/>
            <person name="Drula E."/>
            <person name="Ayuso-Fernandez I."/>
            <person name="Pacheco R."/>
            <person name="Padilla G."/>
            <person name="Ferreira P."/>
            <person name="Barriuso J."/>
            <person name="Kellner H."/>
            <person name="Castanera R."/>
            <person name="Alfaro M."/>
            <person name="Ramirez L."/>
            <person name="Pisabarro A.G."/>
            <person name="Kuo A."/>
            <person name="Tritt A."/>
            <person name="Lipzen A."/>
            <person name="He G."/>
            <person name="Yan M."/>
            <person name="Ng V."/>
            <person name="Cullen D."/>
            <person name="Martin F."/>
            <person name="Rosso M.-N."/>
            <person name="Henrissat B."/>
            <person name="Hibbett D."/>
            <person name="Martinez A.T."/>
            <person name="Grigoriev I.V."/>
        </authorList>
    </citation>
    <scope>NUCLEOTIDE SEQUENCE</scope>
    <source>
        <strain evidence="3">AH 44721</strain>
    </source>
</reference>
<evidence type="ECO:0000313" key="3">
    <source>
        <dbReference type="EMBL" id="KAF8912805.1"/>
    </source>
</evidence>
<name>A0A9P5TT50_GYMJU</name>
<feature type="region of interest" description="Disordered" evidence="1">
    <location>
        <begin position="536"/>
        <end position="558"/>
    </location>
</feature>
<evidence type="ECO:0000256" key="2">
    <source>
        <dbReference type="SAM" id="Phobius"/>
    </source>
</evidence>
<dbReference type="EMBL" id="JADNYJ010000002">
    <property type="protein sequence ID" value="KAF8912805.1"/>
    <property type="molecule type" value="Genomic_DNA"/>
</dbReference>
<keyword evidence="2" id="KW-0472">Membrane</keyword>
<feature type="transmembrane region" description="Helical" evidence="2">
    <location>
        <begin position="228"/>
        <end position="252"/>
    </location>
</feature>
<proteinExistence type="predicted"/>
<keyword evidence="2" id="KW-1133">Transmembrane helix</keyword>
<sequence length="601" mass="66999">MSVTRNSASEVANPTPVHLNILQPRITPSPTSCPPNTLVVQLTTTLVISNFNLFYAPTSIQSFYPTYTALADGSLVTTPFNQDQVDANLSLFVMGALAMVFARNILVSGDYIRRGKVKKKTLFHVLFLSQMLAPIAFIPMVLSYYTQRLNCTIVIILSCLSGTTSLALLITVILGVKVYKCLNNARFVPIILGLFQAASTTSVILDVTSTQGMRRLSGSCSHNDNLRFTRYFVIIQFLESLFICCCFIYVCWKSRGSPAARGRISLELSMDDLPIKIPDDPSEKSQPTRRGWWDYVPNEQESQQNVATDEETKQRTGGAFKSFLRRIFPSENGQQLLSSSQAKNTRLQIKAKPEKWSKNAQGRGDPERSRLSLAPSSLSRISRLVPRMELFQEVMKDELLYTTFITSTCVVVAVLAIIGVNFKNGLSVTGWIVLNWGIISLLAIHSFGRVVHRHERDALLQHPVNCTAIARTPNDIVKRGEQSTRRGSPGSISAPRARVVSISNENNSEDPFADSQALEDGTLDQENPFHSELDEQAGFTSSSTRLPKVNPAQLPRQNDLQRQGYLDFPTSDQRFSRSWIISASSNSNHTISWKSFREDET</sequence>
<keyword evidence="2" id="KW-0812">Transmembrane</keyword>
<evidence type="ECO:0000256" key="1">
    <source>
        <dbReference type="SAM" id="MobiDB-lite"/>
    </source>
</evidence>
<feature type="transmembrane region" description="Helical" evidence="2">
    <location>
        <begin position="187"/>
        <end position="208"/>
    </location>
</feature>
<dbReference type="OrthoDB" id="3267487at2759"/>
<feature type="transmembrane region" description="Helical" evidence="2">
    <location>
        <begin position="89"/>
        <end position="109"/>
    </location>
</feature>
<dbReference type="Proteomes" id="UP000724874">
    <property type="component" value="Unassembled WGS sequence"/>
</dbReference>
<feature type="region of interest" description="Disordered" evidence="1">
    <location>
        <begin position="352"/>
        <end position="372"/>
    </location>
</feature>